<dbReference type="Pfam" id="PF19843">
    <property type="entry name" value="DUF6318"/>
    <property type="match status" value="1"/>
</dbReference>
<reference evidence="4" key="1">
    <citation type="journal article" date="2019" name="Int. J. Syst. Evol. Microbiol.">
        <title>The Global Catalogue of Microorganisms (GCM) 10K type strain sequencing project: providing services to taxonomists for standard genome sequencing and annotation.</title>
        <authorList>
            <consortium name="The Broad Institute Genomics Platform"/>
            <consortium name="The Broad Institute Genome Sequencing Center for Infectious Disease"/>
            <person name="Wu L."/>
            <person name="Ma J."/>
        </authorList>
    </citation>
    <scope>NUCLEOTIDE SEQUENCE [LARGE SCALE GENOMIC DNA]</scope>
    <source>
        <strain evidence="4">JCM 18952</strain>
    </source>
</reference>
<evidence type="ECO:0000256" key="1">
    <source>
        <dbReference type="SAM" id="MobiDB-lite"/>
    </source>
</evidence>
<evidence type="ECO:0000313" key="4">
    <source>
        <dbReference type="Proteomes" id="UP001501257"/>
    </source>
</evidence>
<accession>A0ABP9TN70</accession>
<evidence type="ECO:0000259" key="2">
    <source>
        <dbReference type="Pfam" id="PF19843"/>
    </source>
</evidence>
<dbReference type="EMBL" id="BAABLK010000035">
    <property type="protein sequence ID" value="GAA5228141.1"/>
    <property type="molecule type" value="Genomic_DNA"/>
</dbReference>
<dbReference type="Proteomes" id="UP001501257">
    <property type="component" value="Unassembled WGS sequence"/>
</dbReference>
<feature type="compositionally biased region" description="Low complexity" evidence="1">
    <location>
        <begin position="43"/>
        <end position="58"/>
    </location>
</feature>
<dbReference type="InterPro" id="IPR046281">
    <property type="entry name" value="DUF6318"/>
</dbReference>
<keyword evidence="4" id="KW-1185">Reference proteome</keyword>
<feature type="region of interest" description="Disordered" evidence="1">
    <location>
        <begin position="36"/>
        <end position="93"/>
    </location>
</feature>
<feature type="domain" description="DUF6318" evidence="2">
    <location>
        <begin position="74"/>
        <end position="219"/>
    </location>
</feature>
<proteinExistence type="predicted"/>
<feature type="compositionally biased region" description="Pro residues" evidence="1">
    <location>
        <begin position="59"/>
        <end position="74"/>
    </location>
</feature>
<name>A0ABP9TN70_9MICC</name>
<sequence length="229" mass="24476">MTPTESWDLGMFAKFKSVIGILCASALMLIAAGCSSNPDPTESSGQSLSPTTTSSGSPSTPPPSATVEPTPTPVPASSKGPAKNWPVPKLPEAAKEKSKEGIAAFTKYYFELVDYTVLTYDTKPIKAVTEHSCYLCAKQIIDPGDSNRGQGNWHVGGKTVISVNFVKLVDSIGISGFTFERERTSIYLPNGDLQSEIPATKSSQPGTLHLSYVKGWKVVDVEFVDIKGK</sequence>
<evidence type="ECO:0000313" key="3">
    <source>
        <dbReference type="EMBL" id="GAA5228141.1"/>
    </source>
</evidence>
<comment type="caution">
    <text evidence="3">The sequence shown here is derived from an EMBL/GenBank/DDBJ whole genome shotgun (WGS) entry which is preliminary data.</text>
</comment>
<gene>
    <name evidence="3" type="ORF">GCM10025778_26740</name>
</gene>
<organism evidence="3 4">
    <name type="scientific">Paeniglutamicibacter antarcticus</name>
    <dbReference type="NCBI Taxonomy" id="494023"/>
    <lineage>
        <taxon>Bacteria</taxon>
        <taxon>Bacillati</taxon>
        <taxon>Actinomycetota</taxon>
        <taxon>Actinomycetes</taxon>
        <taxon>Micrococcales</taxon>
        <taxon>Micrococcaceae</taxon>
        <taxon>Paeniglutamicibacter</taxon>
    </lineage>
</organism>
<protein>
    <recommendedName>
        <fullName evidence="2">DUF6318 domain-containing protein</fullName>
    </recommendedName>
</protein>